<proteinExistence type="predicted"/>
<dbReference type="EMBL" id="JAMZIH010008287">
    <property type="protein sequence ID" value="KAJ1672497.1"/>
    <property type="molecule type" value="Genomic_DNA"/>
</dbReference>
<gene>
    <name evidence="1" type="primary">UTP20_4</name>
    <name evidence="1" type="ORF">EV182_007058</name>
</gene>
<organism evidence="1 2">
    <name type="scientific">Spiromyces aspiralis</name>
    <dbReference type="NCBI Taxonomy" id="68401"/>
    <lineage>
        <taxon>Eukaryota</taxon>
        <taxon>Fungi</taxon>
        <taxon>Fungi incertae sedis</taxon>
        <taxon>Zoopagomycota</taxon>
        <taxon>Kickxellomycotina</taxon>
        <taxon>Kickxellomycetes</taxon>
        <taxon>Kickxellales</taxon>
        <taxon>Kickxellaceae</taxon>
        <taxon>Spiromyces</taxon>
    </lineage>
</organism>
<accession>A0ACC1H8S7</accession>
<evidence type="ECO:0000313" key="1">
    <source>
        <dbReference type="EMBL" id="KAJ1672497.1"/>
    </source>
</evidence>
<name>A0ACC1H8S7_9FUNG</name>
<dbReference type="Proteomes" id="UP001145114">
    <property type="component" value="Unassembled WGS sequence"/>
</dbReference>
<comment type="caution">
    <text evidence="1">The sequence shown here is derived from an EMBL/GenBank/DDBJ whole genome shotgun (WGS) entry which is preliminary data.</text>
</comment>
<evidence type="ECO:0000313" key="2">
    <source>
        <dbReference type="Proteomes" id="UP001145114"/>
    </source>
</evidence>
<feature type="non-terminal residue" evidence="1">
    <location>
        <position position="326"/>
    </location>
</feature>
<reference evidence="1" key="1">
    <citation type="submission" date="2022-06" db="EMBL/GenBank/DDBJ databases">
        <title>Phylogenomic reconstructions and comparative analyses of Kickxellomycotina fungi.</title>
        <authorList>
            <person name="Reynolds N.K."/>
            <person name="Stajich J.E."/>
            <person name="Barry K."/>
            <person name="Grigoriev I.V."/>
            <person name="Crous P."/>
            <person name="Smith M.E."/>
        </authorList>
    </citation>
    <scope>NUCLEOTIDE SEQUENCE</scope>
    <source>
        <strain evidence="1">RSA 2271</strain>
    </source>
</reference>
<sequence length="326" mass="36170">MAARRVAVLSAMGMLLPSELRQFGDLILRPFEAVLRRTTREEALAGGQARNFALYERQGDASDDDDGSSSYGKETQLTSSIADHSHQAFAWISSKKQLGYLHLLGDMIKQLGVNIKPLLHRLLAAVLAIADNAQRRIEELSAASHDSKATATIEGDRESEYEDGDGNSDKDAMEIENEAYQDKNVLRSLRQLAVRRLGDIFALHLPGFVYTPYIECIYECVVSPRIDMLDVENTQAPSSLLGLLHVWSSYPDYLPYLTEYNQMTIPMLIRLLSAPKVHSKVISLVLDVIEAFVRVEDVAAEATPEIVALAKSTIRAQTPELLANIN</sequence>
<protein>
    <submittedName>
        <fullName evidence="1">U3 snoRNP protein</fullName>
    </submittedName>
</protein>
<keyword evidence="2" id="KW-1185">Reference proteome</keyword>